<keyword evidence="2" id="KW-1185">Reference proteome</keyword>
<dbReference type="Gramene" id="rna-AYBTSS11_LOCUS11973">
    <property type="protein sequence ID" value="CAJ1944556.1"/>
    <property type="gene ID" value="gene-AYBTSS11_LOCUS11973"/>
</dbReference>
<dbReference type="Proteomes" id="UP001189624">
    <property type="component" value="Chromosome 3"/>
</dbReference>
<dbReference type="EMBL" id="OY731400">
    <property type="protein sequence ID" value="CAJ1944556.1"/>
    <property type="molecule type" value="Genomic_DNA"/>
</dbReference>
<accession>A0AA86VEI0</accession>
<evidence type="ECO:0000313" key="2">
    <source>
        <dbReference type="Proteomes" id="UP001189624"/>
    </source>
</evidence>
<sequence>MGEYDDEPGSDNVKMVKQENLYGENRKIYVPFSQSLYILGQLYYVPTSESDFSVEVIENSGFK</sequence>
<dbReference type="AlphaFoldDB" id="A0AA86VEI0"/>
<name>A0AA86VEI0_9FABA</name>
<gene>
    <name evidence="1" type="ORF">AYBTSS11_LOCUS11973</name>
</gene>
<reference evidence="1" key="1">
    <citation type="submission" date="2023-10" db="EMBL/GenBank/DDBJ databases">
        <authorList>
            <person name="Domelevo Entfellner J.-B."/>
        </authorList>
    </citation>
    <scope>NUCLEOTIDE SEQUENCE</scope>
</reference>
<organism evidence="1 2">
    <name type="scientific">Sphenostylis stenocarpa</name>
    <dbReference type="NCBI Taxonomy" id="92480"/>
    <lineage>
        <taxon>Eukaryota</taxon>
        <taxon>Viridiplantae</taxon>
        <taxon>Streptophyta</taxon>
        <taxon>Embryophyta</taxon>
        <taxon>Tracheophyta</taxon>
        <taxon>Spermatophyta</taxon>
        <taxon>Magnoliopsida</taxon>
        <taxon>eudicotyledons</taxon>
        <taxon>Gunneridae</taxon>
        <taxon>Pentapetalae</taxon>
        <taxon>rosids</taxon>
        <taxon>fabids</taxon>
        <taxon>Fabales</taxon>
        <taxon>Fabaceae</taxon>
        <taxon>Papilionoideae</taxon>
        <taxon>50 kb inversion clade</taxon>
        <taxon>NPAAA clade</taxon>
        <taxon>indigoferoid/millettioid clade</taxon>
        <taxon>Phaseoleae</taxon>
        <taxon>Sphenostylis</taxon>
    </lineage>
</organism>
<proteinExistence type="predicted"/>
<evidence type="ECO:0000313" key="1">
    <source>
        <dbReference type="EMBL" id="CAJ1944556.1"/>
    </source>
</evidence>
<protein>
    <submittedName>
        <fullName evidence="1">Uncharacterized protein</fullName>
    </submittedName>
</protein>